<dbReference type="STRING" id="329884.A0A4U0X626"/>
<feature type="region of interest" description="Disordered" evidence="5">
    <location>
        <begin position="390"/>
        <end position="411"/>
    </location>
</feature>
<proteinExistence type="predicted"/>
<evidence type="ECO:0000256" key="1">
    <source>
        <dbReference type="ARBA" id="ARBA00004123"/>
    </source>
</evidence>
<evidence type="ECO:0008006" key="8">
    <source>
        <dbReference type="Google" id="ProtNLM"/>
    </source>
</evidence>
<dbReference type="Proteomes" id="UP000309340">
    <property type="component" value="Unassembled WGS sequence"/>
</dbReference>
<protein>
    <recommendedName>
        <fullName evidence="8">Transcriptional coactivator HFI1/ADA1</fullName>
    </recommendedName>
</protein>
<evidence type="ECO:0000256" key="4">
    <source>
        <dbReference type="ARBA" id="ARBA00023242"/>
    </source>
</evidence>
<evidence type="ECO:0000256" key="5">
    <source>
        <dbReference type="SAM" id="MobiDB-lite"/>
    </source>
</evidence>
<dbReference type="OrthoDB" id="10264870at2759"/>
<keyword evidence="4" id="KW-0539">Nucleus</keyword>
<dbReference type="GO" id="GO:0000124">
    <property type="term" value="C:SAGA complex"/>
    <property type="evidence" value="ECO:0007669"/>
    <property type="project" value="TreeGrafter"/>
</dbReference>
<dbReference type="InterPro" id="IPR024738">
    <property type="entry name" value="Hfi1/Tada1"/>
</dbReference>
<dbReference type="GO" id="GO:0003713">
    <property type="term" value="F:transcription coactivator activity"/>
    <property type="evidence" value="ECO:0007669"/>
    <property type="project" value="TreeGrafter"/>
</dbReference>
<evidence type="ECO:0000313" key="6">
    <source>
        <dbReference type="EMBL" id="TKA71207.1"/>
    </source>
</evidence>
<dbReference type="GO" id="GO:0006357">
    <property type="term" value="P:regulation of transcription by RNA polymerase II"/>
    <property type="evidence" value="ECO:0007669"/>
    <property type="project" value="TreeGrafter"/>
</dbReference>
<evidence type="ECO:0000313" key="7">
    <source>
        <dbReference type="Proteomes" id="UP000309340"/>
    </source>
</evidence>
<dbReference type="AlphaFoldDB" id="A0A4U0X626"/>
<dbReference type="EMBL" id="NAJQ01000361">
    <property type="protein sequence ID" value="TKA71207.1"/>
    <property type="molecule type" value="Genomic_DNA"/>
</dbReference>
<dbReference type="Pfam" id="PF12767">
    <property type="entry name" value="SAGA-Tad1"/>
    <property type="match status" value="1"/>
</dbReference>
<dbReference type="GO" id="GO:0005634">
    <property type="term" value="C:nucleus"/>
    <property type="evidence" value="ECO:0007669"/>
    <property type="project" value="UniProtKB-SubCell"/>
</dbReference>
<comment type="subcellular location">
    <subcellularLocation>
        <location evidence="1">Nucleus</location>
    </subcellularLocation>
</comment>
<organism evidence="6 7">
    <name type="scientific">Friedmanniomyces simplex</name>
    <dbReference type="NCBI Taxonomy" id="329884"/>
    <lineage>
        <taxon>Eukaryota</taxon>
        <taxon>Fungi</taxon>
        <taxon>Dikarya</taxon>
        <taxon>Ascomycota</taxon>
        <taxon>Pezizomycotina</taxon>
        <taxon>Dothideomycetes</taxon>
        <taxon>Dothideomycetidae</taxon>
        <taxon>Mycosphaerellales</taxon>
        <taxon>Teratosphaeriaceae</taxon>
        <taxon>Friedmanniomyces</taxon>
    </lineage>
</organism>
<name>A0A4U0X626_9PEZI</name>
<comment type="caution">
    <text evidence="6">The sequence shown here is derived from an EMBL/GenBank/DDBJ whole genome shotgun (WGS) entry which is preliminary data.</text>
</comment>
<dbReference type="PANTHER" id="PTHR21277:SF5">
    <property type="entry name" value="TRANSCRIPTIONAL ADAPTER 1"/>
    <property type="match status" value="1"/>
</dbReference>
<gene>
    <name evidence="6" type="ORF">B0A55_07652</name>
</gene>
<evidence type="ECO:0000256" key="3">
    <source>
        <dbReference type="ARBA" id="ARBA00023163"/>
    </source>
</evidence>
<reference evidence="6 7" key="1">
    <citation type="submission" date="2017-03" db="EMBL/GenBank/DDBJ databases">
        <title>Genomes of endolithic fungi from Antarctica.</title>
        <authorList>
            <person name="Coleine C."/>
            <person name="Masonjones S."/>
            <person name="Stajich J.E."/>
        </authorList>
    </citation>
    <scope>NUCLEOTIDE SEQUENCE [LARGE SCALE GENOMIC DNA]</scope>
    <source>
        <strain evidence="6 7">CCFEE 5184</strain>
    </source>
</reference>
<accession>A0A4U0X626</accession>
<sequence>MNPADLVITFPTLSTPQLSVQKNGKIPIPRVDLESLYIPLKTALGEGWADYKAAVNAFVFGNLNQAELTWVIQPLLSTPPSVTSSTDAVRALPSPLVLHNTLIVALLANLSRDPPSSDVAPWVVATDKPATASKNAGGASGGNDGAEEMRLKRETMALHARDRRRIKALKDNGGGAIAMAVNDSFKELLDYRHELAVKQPADMAPQSGGGLAKTNWDLEIRRRYAQPLASETLEFPSQSEMQNRIEPICAEEGLAGATQSTVQHCAELVEQAAEVYLKEMLSSLMSHARSNAEGCVQTAWYKRQLRKEESDAERGVLQRSAGGLLPVELEMQASRQALGIEDLRTGLWLGDVFLRRDRFLDETIALSRYPDVDAGHGKVNGVARKPALAKGAASRDGRAAPENPAEEFWKGGTSADDWELMGVLDDCLAIG</sequence>
<dbReference type="PANTHER" id="PTHR21277">
    <property type="entry name" value="TRANSCRIPTIONAL ADAPTER 1"/>
    <property type="match status" value="1"/>
</dbReference>
<evidence type="ECO:0000256" key="2">
    <source>
        <dbReference type="ARBA" id="ARBA00023015"/>
    </source>
</evidence>
<keyword evidence="2" id="KW-0805">Transcription regulation</keyword>
<keyword evidence="7" id="KW-1185">Reference proteome</keyword>
<keyword evidence="3" id="KW-0804">Transcription</keyword>